<dbReference type="GO" id="GO:0016787">
    <property type="term" value="F:hydrolase activity"/>
    <property type="evidence" value="ECO:0007669"/>
    <property type="project" value="InterPro"/>
</dbReference>
<name>A0AAW1PZV9_9CHLO</name>
<evidence type="ECO:0000256" key="2">
    <source>
        <dbReference type="ARBA" id="ARBA00022723"/>
    </source>
</evidence>
<dbReference type="Gene3D" id="3.60.21.10">
    <property type="match status" value="2"/>
</dbReference>
<dbReference type="PANTHER" id="PTHR45668">
    <property type="entry name" value="SERINE/THREONINE-PROTEIN PHOSPHATASE 5-RELATED"/>
    <property type="match status" value="1"/>
</dbReference>
<dbReference type="EMBL" id="JALJOQ010000001">
    <property type="protein sequence ID" value="KAK9814926.1"/>
    <property type="molecule type" value="Genomic_DNA"/>
</dbReference>
<protein>
    <recommendedName>
        <fullName evidence="5">Serine/threonine specific protein phosphatases domain-containing protein</fullName>
    </recommendedName>
</protein>
<evidence type="ECO:0000313" key="7">
    <source>
        <dbReference type="Proteomes" id="UP001465755"/>
    </source>
</evidence>
<dbReference type="Proteomes" id="UP001465755">
    <property type="component" value="Unassembled WGS sequence"/>
</dbReference>
<comment type="cofactor">
    <cofactor evidence="1">
        <name>Mn(2+)</name>
        <dbReference type="ChEBI" id="CHEBI:29035"/>
    </cofactor>
</comment>
<dbReference type="InterPro" id="IPR004843">
    <property type="entry name" value="Calcineurin-like_PHP"/>
</dbReference>
<keyword evidence="4" id="KW-1133">Transmembrane helix</keyword>
<keyword evidence="3" id="KW-0464">Manganese</keyword>
<dbReference type="InterPro" id="IPR051134">
    <property type="entry name" value="PPP_phosphatase"/>
</dbReference>
<dbReference type="InterPro" id="IPR029052">
    <property type="entry name" value="Metallo-depent_PP-like"/>
</dbReference>
<dbReference type="SUPFAM" id="SSF56300">
    <property type="entry name" value="Metallo-dependent phosphatases"/>
    <property type="match status" value="1"/>
</dbReference>
<organism evidence="6 7">
    <name type="scientific">Symbiochloris irregularis</name>
    <dbReference type="NCBI Taxonomy" id="706552"/>
    <lineage>
        <taxon>Eukaryota</taxon>
        <taxon>Viridiplantae</taxon>
        <taxon>Chlorophyta</taxon>
        <taxon>core chlorophytes</taxon>
        <taxon>Trebouxiophyceae</taxon>
        <taxon>Trebouxiales</taxon>
        <taxon>Trebouxiaceae</taxon>
        <taxon>Symbiochloris</taxon>
    </lineage>
</organism>
<comment type="caution">
    <text evidence="6">The sequence shown here is derived from an EMBL/GenBank/DDBJ whole genome shotgun (WGS) entry which is preliminary data.</text>
</comment>
<evidence type="ECO:0000256" key="4">
    <source>
        <dbReference type="SAM" id="Phobius"/>
    </source>
</evidence>
<dbReference type="AlphaFoldDB" id="A0AAW1PZV9"/>
<feature type="domain" description="Serine/threonine specific protein phosphatases" evidence="5">
    <location>
        <begin position="40"/>
        <end position="326"/>
    </location>
</feature>
<evidence type="ECO:0000256" key="3">
    <source>
        <dbReference type="ARBA" id="ARBA00023211"/>
    </source>
</evidence>
<evidence type="ECO:0000313" key="6">
    <source>
        <dbReference type="EMBL" id="KAK9814926.1"/>
    </source>
</evidence>
<dbReference type="InterPro" id="IPR006186">
    <property type="entry name" value="Ser/Thr-sp_prot-phosphatase"/>
</dbReference>
<evidence type="ECO:0000256" key="1">
    <source>
        <dbReference type="ARBA" id="ARBA00001936"/>
    </source>
</evidence>
<keyword evidence="2" id="KW-0479">Metal-binding</keyword>
<dbReference type="PANTHER" id="PTHR45668:SF9">
    <property type="entry name" value="SERINE_THREONINE-PROTEIN PHOSPHATASE 7"/>
    <property type="match status" value="1"/>
</dbReference>
<dbReference type="Pfam" id="PF00149">
    <property type="entry name" value="Metallophos"/>
    <property type="match status" value="2"/>
</dbReference>
<dbReference type="SMART" id="SM00156">
    <property type="entry name" value="PP2Ac"/>
    <property type="match status" value="1"/>
</dbReference>
<keyword evidence="7" id="KW-1185">Reference proteome</keyword>
<keyword evidence="4" id="KW-0812">Transmembrane</keyword>
<dbReference type="GO" id="GO:0046872">
    <property type="term" value="F:metal ion binding"/>
    <property type="evidence" value="ECO:0007669"/>
    <property type="project" value="UniProtKB-KW"/>
</dbReference>
<reference evidence="6 7" key="1">
    <citation type="journal article" date="2024" name="Nat. Commun.">
        <title>Phylogenomics reveals the evolutionary origins of lichenization in chlorophyte algae.</title>
        <authorList>
            <person name="Puginier C."/>
            <person name="Libourel C."/>
            <person name="Otte J."/>
            <person name="Skaloud P."/>
            <person name="Haon M."/>
            <person name="Grisel S."/>
            <person name="Petersen M."/>
            <person name="Berrin J.G."/>
            <person name="Delaux P.M."/>
            <person name="Dal Grande F."/>
            <person name="Keller J."/>
        </authorList>
    </citation>
    <scope>NUCLEOTIDE SEQUENCE [LARGE SCALE GENOMIC DNA]</scope>
    <source>
        <strain evidence="6 7">SAG 2036</strain>
    </source>
</reference>
<sequence length="336" mass="36531">MGLESICLPEGDITPGWVCKFAETLVKASWLGHQSLANVLSAGTATALLQRLSRLLSARPPLVQVSPKEDETVTVVGDTHGQLHDVMVMFASAGMPSEKAHFIFNGDYVDRGSWGLESELKAKYPEKEAGSIYKAAEAVFIALPLAACVAGTTLVLHGGLFRPTTKQKRKGKRQKCLTPGSLKDLTDPVFKPSADPCGTGLTRTPGDILWSDPVATPGMRLNKFRGVGLVFGPDITEAFLAANNLRLIIRSHEGPDARYEIEDDAMNMKMGYTRDHITPNGDLVTVFSAPDYPQHQACPEEDRYHNLAAVAVLRGSTAPSWADPEFLQSMASWHKF</sequence>
<gene>
    <name evidence="6" type="ORF">WJX73_002193</name>
</gene>
<dbReference type="PRINTS" id="PR00114">
    <property type="entry name" value="STPHPHTASE"/>
</dbReference>
<feature type="transmembrane region" description="Helical" evidence="4">
    <location>
        <begin position="138"/>
        <end position="161"/>
    </location>
</feature>
<keyword evidence="4" id="KW-0472">Membrane</keyword>
<evidence type="ECO:0000259" key="5">
    <source>
        <dbReference type="SMART" id="SM00156"/>
    </source>
</evidence>
<accession>A0AAW1PZV9</accession>
<proteinExistence type="predicted"/>